<dbReference type="HOGENOM" id="CLU_2307659_0_0_1"/>
<keyword evidence="2" id="KW-1185">Reference proteome</keyword>
<dbReference type="AlphaFoldDB" id="H0H2I9"/>
<gene>
    <name evidence="1" type="ORF">VIN7_10557</name>
</gene>
<sequence>MKKLLKKPKIYMQIYIYRYNWKPKDLRAIRAVSILKNIYTSSAKLYKDGVGFEFSPSKQIQKETYLVSYIGCNHFPLNIYLHCFFTKCQIIGETHRKAAT</sequence>
<dbReference type="EMBL" id="AGVY01000389">
    <property type="protein sequence ID" value="EHM99733.1"/>
    <property type="molecule type" value="Genomic_DNA"/>
</dbReference>
<evidence type="ECO:0000313" key="1">
    <source>
        <dbReference type="EMBL" id="EHM99733.1"/>
    </source>
</evidence>
<name>H0H2I9_SACCK</name>
<evidence type="ECO:0000313" key="2">
    <source>
        <dbReference type="Proteomes" id="UP000009009"/>
    </source>
</evidence>
<accession>H0H2I9</accession>
<dbReference type="Proteomes" id="UP000009009">
    <property type="component" value="Unassembled WGS sequence"/>
</dbReference>
<reference evidence="1 2" key="1">
    <citation type="journal article" date="2012" name="FEMS Yeast Res.">
        <title>The genome sequence of the wine yeast VIN7 reveals an allotriploid hybrid genome with Saccharomyces cerevisiae and Saccharomyces kudriavzevii origins.</title>
        <authorList>
            <person name="Borneman A.R."/>
            <person name="Desany B.A."/>
            <person name="Riches D."/>
            <person name="Affourtit J.P."/>
            <person name="Forgan A.H."/>
            <person name="Pretorius I.S."/>
            <person name="Egholm M."/>
            <person name="Chambers P.J."/>
        </authorList>
    </citation>
    <scope>NUCLEOTIDE SEQUENCE [LARGE SCALE GENOMIC DNA]</scope>
    <source>
        <strain evidence="1 2">VIN7</strain>
    </source>
</reference>
<organism evidence="1 2">
    <name type="scientific">Saccharomyces cerevisiae x Saccharomyces kudriavzevii (strain VIN7)</name>
    <name type="common">Yeast</name>
    <dbReference type="NCBI Taxonomy" id="1095631"/>
    <lineage>
        <taxon>Eukaryota</taxon>
        <taxon>Fungi</taxon>
        <taxon>Dikarya</taxon>
        <taxon>Ascomycota</taxon>
        <taxon>Saccharomycotina</taxon>
        <taxon>Saccharomycetes</taxon>
        <taxon>Saccharomycetales</taxon>
        <taxon>Saccharomycetaceae</taxon>
        <taxon>Saccharomyces</taxon>
    </lineage>
</organism>
<comment type="caution">
    <text evidence="1">The sequence shown here is derived from an EMBL/GenBank/DDBJ whole genome shotgun (WGS) entry which is preliminary data.</text>
</comment>
<protein>
    <submittedName>
        <fullName evidence="1">Uncharacterized protein</fullName>
    </submittedName>
</protein>
<proteinExistence type="predicted"/>